<dbReference type="Pfam" id="PF02631">
    <property type="entry name" value="RecX_HTH2"/>
    <property type="match status" value="1"/>
</dbReference>
<dbReference type="HAMAP" id="MF_01114">
    <property type="entry name" value="RecX"/>
    <property type="match status" value="1"/>
</dbReference>
<dbReference type="GO" id="GO:0006282">
    <property type="term" value="P:regulation of DNA repair"/>
    <property type="evidence" value="ECO:0007669"/>
    <property type="project" value="UniProtKB-UniRule"/>
</dbReference>
<proteinExistence type="inferred from homology"/>
<dbReference type="PANTHER" id="PTHR33602:SF1">
    <property type="entry name" value="REGULATORY PROTEIN RECX FAMILY PROTEIN"/>
    <property type="match status" value="1"/>
</dbReference>
<sequence>MNQITAIEPQKSTDTRVNVYIDQKYAFSCHKEVIIKFHIHTGDQVDSVRLSQIIKEDEIKKGFQKALTYLSYRSRTKQEVYDYLEKKEYRTEIIQEVLAKLSYYQYIDDQQFAIDFTKSKINYQGKGKSLVKQDLMKKGVKNEHIEQALETIPLEDEILIAKNLSKKFFLAKSNLPIKELKNKLSARLSSKGFSWEIIHQCQNFLDHDTEVQSIIFSKSDIYETEALKIGEKVLQKHQSKVDNNYQLKQIISSKLYQKGFEKDLISQITRQLLD</sequence>
<evidence type="ECO:0000259" key="6">
    <source>
        <dbReference type="Pfam" id="PF02631"/>
    </source>
</evidence>
<dbReference type="OrthoDB" id="5421057at2"/>
<dbReference type="eggNOG" id="COG2137">
    <property type="taxonomic scope" value="Bacteria"/>
</dbReference>
<gene>
    <name evidence="5" type="primary">recX</name>
    <name evidence="8" type="ordered locus">Amet_2515</name>
</gene>
<evidence type="ECO:0000256" key="4">
    <source>
        <dbReference type="ARBA" id="ARBA00022490"/>
    </source>
</evidence>
<dbReference type="InterPro" id="IPR036388">
    <property type="entry name" value="WH-like_DNA-bd_sf"/>
</dbReference>
<dbReference type="AlphaFoldDB" id="A6TR50"/>
<evidence type="ECO:0000313" key="8">
    <source>
        <dbReference type="EMBL" id="ABR48668.1"/>
    </source>
</evidence>
<reference evidence="9" key="1">
    <citation type="journal article" date="2016" name="Genome Announc.">
        <title>Complete genome sequence of Alkaliphilus metalliredigens strain QYMF, an alkaliphilic and metal-reducing bacterium isolated from borax-contaminated leachate ponds.</title>
        <authorList>
            <person name="Hwang C."/>
            <person name="Copeland A."/>
            <person name="Lucas S."/>
            <person name="Lapidus A."/>
            <person name="Barry K."/>
            <person name="Detter J.C."/>
            <person name="Glavina Del Rio T."/>
            <person name="Hammon N."/>
            <person name="Israni S."/>
            <person name="Dalin E."/>
            <person name="Tice H."/>
            <person name="Pitluck S."/>
            <person name="Chertkov O."/>
            <person name="Brettin T."/>
            <person name="Bruce D."/>
            <person name="Han C."/>
            <person name="Schmutz J."/>
            <person name="Larimer F."/>
            <person name="Land M.L."/>
            <person name="Hauser L."/>
            <person name="Kyrpides N."/>
            <person name="Mikhailova N."/>
            <person name="Ye Q."/>
            <person name="Zhou J."/>
            <person name="Richardson P."/>
            <person name="Fields M.W."/>
        </authorList>
    </citation>
    <scope>NUCLEOTIDE SEQUENCE [LARGE SCALE GENOMIC DNA]</scope>
    <source>
        <strain evidence="9">QYMF</strain>
    </source>
</reference>
<dbReference type="KEGG" id="amt:Amet_2515"/>
<name>A6TR50_ALKMQ</name>
<dbReference type="InterPro" id="IPR053924">
    <property type="entry name" value="RecX_HTH_2nd"/>
</dbReference>
<dbReference type="EMBL" id="CP000724">
    <property type="protein sequence ID" value="ABR48668.1"/>
    <property type="molecule type" value="Genomic_DNA"/>
</dbReference>
<evidence type="ECO:0000256" key="5">
    <source>
        <dbReference type="HAMAP-Rule" id="MF_01114"/>
    </source>
</evidence>
<feature type="domain" description="RecX first three-helical" evidence="7">
    <location>
        <begin position="63"/>
        <end position="101"/>
    </location>
</feature>
<accession>A6TR50</accession>
<comment type="similarity">
    <text evidence="2 5">Belongs to the RecX family.</text>
</comment>
<protein>
    <recommendedName>
        <fullName evidence="3 5">Regulatory protein RecX</fullName>
    </recommendedName>
</protein>
<comment type="function">
    <text evidence="5">Modulates RecA activity.</text>
</comment>
<dbReference type="HOGENOM" id="CLU_066607_4_0_9"/>
<dbReference type="InterPro" id="IPR003783">
    <property type="entry name" value="Regulatory_RecX"/>
</dbReference>
<dbReference type="Proteomes" id="UP000001572">
    <property type="component" value="Chromosome"/>
</dbReference>
<dbReference type="Pfam" id="PF21982">
    <property type="entry name" value="RecX_HTH1"/>
    <property type="match status" value="1"/>
</dbReference>
<dbReference type="GO" id="GO:0005737">
    <property type="term" value="C:cytoplasm"/>
    <property type="evidence" value="ECO:0007669"/>
    <property type="project" value="UniProtKB-SubCell"/>
</dbReference>
<dbReference type="RefSeq" id="WP_012063643.1">
    <property type="nucleotide sequence ID" value="NC_009633.1"/>
</dbReference>
<feature type="domain" description="RecX second three-helical" evidence="6">
    <location>
        <begin position="108"/>
        <end position="149"/>
    </location>
</feature>
<evidence type="ECO:0000256" key="1">
    <source>
        <dbReference type="ARBA" id="ARBA00004496"/>
    </source>
</evidence>
<evidence type="ECO:0000256" key="3">
    <source>
        <dbReference type="ARBA" id="ARBA00018111"/>
    </source>
</evidence>
<evidence type="ECO:0000259" key="7">
    <source>
        <dbReference type="Pfam" id="PF21982"/>
    </source>
</evidence>
<organism evidence="8 9">
    <name type="scientific">Alkaliphilus metalliredigens (strain QYMF)</name>
    <dbReference type="NCBI Taxonomy" id="293826"/>
    <lineage>
        <taxon>Bacteria</taxon>
        <taxon>Bacillati</taxon>
        <taxon>Bacillota</taxon>
        <taxon>Clostridia</taxon>
        <taxon>Peptostreptococcales</taxon>
        <taxon>Natronincolaceae</taxon>
        <taxon>Alkaliphilus</taxon>
    </lineage>
</organism>
<dbReference type="Gene3D" id="1.10.10.10">
    <property type="entry name" value="Winged helix-like DNA-binding domain superfamily/Winged helix DNA-binding domain"/>
    <property type="match status" value="4"/>
</dbReference>
<comment type="subcellular location">
    <subcellularLocation>
        <location evidence="1 5">Cytoplasm</location>
    </subcellularLocation>
</comment>
<evidence type="ECO:0000313" key="9">
    <source>
        <dbReference type="Proteomes" id="UP000001572"/>
    </source>
</evidence>
<keyword evidence="9" id="KW-1185">Reference proteome</keyword>
<keyword evidence="4 5" id="KW-0963">Cytoplasm</keyword>
<dbReference type="PANTHER" id="PTHR33602">
    <property type="entry name" value="REGULATORY PROTEIN RECX FAMILY PROTEIN"/>
    <property type="match status" value="1"/>
</dbReference>
<dbReference type="STRING" id="293826.Amet_2515"/>
<dbReference type="InterPro" id="IPR053926">
    <property type="entry name" value="RecX_HTH_1st"/>
</dbReference>
<evidence type="ECO:0000256" key="2">
    <source>
        <dbReference type="ARBA" id="ARBA00009695"/>
    </source>
</evidence>